<reference evidence="2 3" key="1">
    <citation type="submission" date="2018-08" db="EMBL/GenBank/DDBJ databases">
        <title>Aphanomyces genome sequencing and annotation.</title>
        <authorList>
            <person name="Minardi D."/>
            <person name="Oidtmann B."/>
            <person name="Van Der Giezen M."/>
            <person name="Studholme D.J."/>
        </authorList>
    </citation>
    <scope>NUCLEOTIDE SEQUENCE [LARGE SCALE GENOMIC DNA]</scope>
    <source>
        <strain evidence="2 3">NJM0002</strain>
    </source>
</reference>
<dbReference type="GO" id="GO:0000045">
    <property type="term" value="P:autophagosome assembly"/>
    <property type="evidence" value="ECO:0007669"/>
    <property type="project" value="TreeGrafter"/>
</dbReference>
<name>A0A418AQC5_9STRA</name>
<dbReference type="GO" id="GO:0060090">
    <property type="term" value="F:molecular adaptor activity"/>
    <property type="evidence" value="ECO:0007669"/>
    <property type="project" value="TreeGrafter"/>
</dbReference>
<comment type="caution">
    <text evidence="2">The sequence shown here is derived from an EMBL/GenBank/DDBJ whole genome shotgun (WGS) entry which is preliminary data.</text>
</comment>
<feature type="non-terminal residue" evidence="2">
    <location>
        <position position="379"/>
    </location>
</feature>
<protein>
    <submittedName>
        <fullName evidence="2">Uncharacterized protein</fullName>
    </submittedName>
</protein>
<gene>
    <name evidence="2" type="ORF">DYB32_006974</name>
</gene>
<proteinExistence type="predicted"/>
<dbReference type="VEuPathDB" id="FungiDB:H310_06824"/>
<dbReference type="InterPro" id="IPR007240">
    <property type="entry name" value="Atg17"/>
</dbReference>
<evidence type="ECO:0000313" key="2">
    <source>
        <dbReference type="EMBL" id="RHY27183.1"/>
    </source>
</evidence>
<organism evidence="2 3">
    <name type="scientific">Aphanomyces invadans</name>
    <dbReference type="NCBI Taxonomy" id="157072"/>
    <lineage>
        <taxon>Eukaryota</taxon>
        <taxon>Sar</taxon>
        <taxon>Stramenopiles</taxon>
        <taxon>Oomycota</taxon>
        <taxon>Saprolegniomycetes</taxon>
        <taxon>Saprolegniales</taxon>
        <taxon>Verrucalvaceae</taxon>
        <taxon>Aphanomyces</taxon>
    </lineage>
</organism>
<dbReference type="PANTHER" id="PTHR28005">
    <property type="entry name" value="AUTOPHAGY-RELATED PROTEIN 17"/>
    <property type="match status" value="1"/>
</dbReference>
<dbReference type="Proteomes" id="UP000285060">
    <property type="component" value="Unassembled WGS sequence"/>
</dbReference>
<dbReference type="GO" id="GO:0000422">
    <property type="term" value="P:autophagy of mitochondrion"/>
    <property type="evidence" value="ECO:0007669"/>
    <property type="project" value="TreeGrafter"/>
</dbReference>
<dbReference type="GO" id="GO:1990316">
    <property type="term" value="C:Atg1/ULK1 kinase complex"/>
    <property type="evidence" value="ECO:0007669"/>
    <property type="project" value="TreeGrafter"/>
</dbReference>
<dbReference type="PANTHER" id="PTHR28005:SF1">
    <property type="entry name" value="AUTOPHAGY-RELATED PROTEIN 17"/>
    <property type="match status" value="1"/>
</dbReference>
<accession>A0A418AQC5</accession>
<dbReference type="GO" id="GO:0034727">
    <property type="term" value="P:piecemeal microautophagy of the nucleus"/>
    <property type="evidence" value="ECO:0007669"/>
    <property type="project" value="TreeGrafter"/>
</dbReference>
<comment type="subcellular location">
    <subcellularLocation>
        <location evidence="1">Preautophagosomal structure membrane</location>
        <topology evidence="1">Peripheral membrane protein</topology>
    </subcellularLocation>
</comment>
<evidence type="ECO:0000256" key="1">
    <source>
        <dbReference type="ARBA" id="ARBA00004623"/>
    </source>
</evidence>
<evidence type="ECO:0000313" key="3">
    <source>
        <dbReference type="Proteomes" id="UP000285060"/>
    </source>
</evidence>
<sequence>MQNAETAGPSTSGDGHLMRDAKLLAANYEKCIALRILLQDISATMSMRIQAIESSLGVSEVALEAQDAAVLNMVQAHEQVEEELNAIFAVLQHHRVDPALVSDLNSISKLTRSVKISGEAKKTLFDFIDADTVMDLQRQAKTHIHRLVDSRRRNADSVNALRSTVLFYQGLDFNKMVPRSAPEHSVWEALGDVCQSVQEEVYELKLRHLMYFVDMEQCDRRVLHTFSTMHDVSQMYDVALVECHALLDELSNLLRFYQRFVGAYVALPLEMQRRRDQDRKCPTIAKKLQLVDNSKTLKVSKIVNATGYSRSALYKWRKDEDVLKAFAGSKTRMKNARGQGAKPILPDPDGLKTYLKDLRREDRPVTSRHAIEYIKTFNY</sequence>
<dbReference type="EMBL" id="QUSY01000821">
    <property type="protein sequence ID" value="RHY27183.1"/>
    <property type="molecule type" value="Genomic_DNA"/>
</dbReference>
<dbReference type="AlphaFoldDB" id="A0A418AQC5"/>
<dbReference type="GO" id="GO:0030295">
    <property type="term" value="F:protein kinase activator activity"/>
    <property type="evidence" value="ECO:0007669"/>
    <property type="project" value="TreeGrafter"/>
</dbReference>
<dbReference type="GO" id="GO:0034045">
    <property type="term" value="C:phagophore assembly site membrane"/>
    <property type="evidence" value="ECO:0007669"/>
    <property type="project" value="UniProtKB-SubCell"/>
</dbReference>
<keyword evidence="3" id="KW-1185">Reference proteome</keyword>